<dbReference type="EMBL" id="BKCP01007405">
    <property type="protein sequence ID" value="GER46178.1"/>
    <property type="molecule type" value="Genomic_DNA"/>
</dbReference>
<evidence type="ECO:0000313" key="1">
    <source>
        <dbReference type="EMBL" id="GER46178.1"/>
    </source>
</evidence>
<protein>
    <submittedName>
        <fullName evidence="1">NAD(P)-binding Rossmann-fold superfamily protein</fullName>
    </submittedName>
</protein>
<accession>A0A5A7QMP6</accession>
<comment type="caution">
    <text evidence="1">The sequence shown here is derived from an EMBL/GenBank/DDBJ whole genome shotgun (WGS) entry which is preliminary data.</text>
</comment>
<proteinExistence type="predicted"/>
<reference evidence="2" key="1">
    <citation type="journal article" date="2019" name="Curr. Biol.">
        <title>Genome Sequence of Striga asiatica Provides Insight into the Evolution of Plant Parasitism.</title>
        <authorList>
            <person name="Yoshida S."/>
            <person name="Kim S."/>
            <person name="Wafula E.K."/>
            <person name="Tanskanen J."/>
            <person name="Kim Y.M."/>
            <person name="Honaas L."/>
            <person name="Yang Z."/>
            <person name="Spallek T."/>
            <person name="Conn C.E."/>
            <person name="Ichihashi Y."/>
            <person name="Cheong K."/>
            <person name="Cui S."/>
            <person name="Der J.P."/>
            <person name="Gundlach H."/>
            <person name="Jiao Y."/>
            <person name="Hori C."/>
            <person name="Ishida J.K."/>
            <person name="Kasahara H."/>
            <person name="Kiba T."/>
            <person name="Kim M.S."/>
            <person name="Koo N."/>
            <person name="Laohavisit A."/>
            <person name="Lee Y.H."/>
            <person name="Lumba S."/>
            <person name="McCourt P."/>
            <person name="Mortimer J.C."/>
            <person name="Mutuku J.M."/>
            <person name="Nomura T."/>
            <person name="Sasaki-Sekimoto Y."/>
            <person name="Seto Y."/>
            <person name="Wang Y."/>
            <person name="Wakatake T."/>
            <person name="Sakakibara H."/>
            <person name="Demura T."/>
            <person name="Yamaguchi S."/>
            <person name="Yoneyama K."/>
            <person name="Manabe R.I."/>
            <person name="Nelson D.C."/>
            <person name="Schulman A.H."/>
            <person name="Timko M.P."/>
            <person name="dePamphilis C.W."/>
            <person name="Choi D."/>
            <person name="Shirasu K."/>
        </authorList>
    </citation>
    <scope>NUCLEOTIDE SEQUENCE [LARGE SCALE GENOMIC DNA]</scope>
    <source>
        <strain evidence="2">cv. UVA1</strain>
    </source>
</reference>
<organism evidence="1 2">
    <name type="scientific">Striga asiatica</name>
    <name type="common">Asiatic witchweed</name>
    <name type="synonym">Buchnera asiatica</name>
    <dbReference type="NCBI Taxonomy" id="4170"/>
    <lineage>
        <taxon>Eukaryota</taxon>
        <taxon>Viridiplantae</taxon>
        <taxon>Streptophyta</taxon>
        <taxon>Embryophyta</taxon>
        <taxon>Tracheophyta</taxon>
        <taxon>Spermatophyta</taxon>
        <taxon>Magnoliopsida</taxon>
        <taxon>eudicotyledons</taxon>
        <taxon>Gunneridae</taxon>
        <taxon>Pentapetalae</taxon>
        <taxon>asterids</taxon>
        <taxon>lamiids</taxon>
        <taxon>Lamiales</taxon>
        <taxon>Orobanchaceae</taxon>
        <taxon>Buchnereae</taxon>
        <taxon>Striga</taxon>
    </lineage>
</organism>
<gene>
    <name evidence="1" type="ORF">STAS_23142</name>
</gene>
<evidence type="ECO:0000313" key="2">
    <source>
        <dbReference type="Proteomes" id="UP000325081"/>
    </source>
</evidence>
<sequence length="273" mass="29989">MSVAAFSRRRGASWSKVPSVSSSLRTDIVQSCSGFTKRCRIGLGIANTRTLPAPSSFNPKGPASGLVLVLLHHTDCAGRRRFSIRDLNILESMLLFGIGPSPPSVSKNSRGSYSIEKINDSISGFHREIRAVASKGSVCPLPSWVEVPCLLLDRWSSNDEKPAGYNSIDAVRPLPPALPALLDDPSYPYSSFYLLQVRGSPFLLRKRRLPTLDRAIPYFHFIICWGKRVVPLGNVINNRLLRARSAVPASSPFARSLGAWANLFHMSSRSINT</sequence>
<dbReference type="AlphaFoldDB" id="A0A5A7QMP6"/>
<dbReference type="Proteomes" id="UP000325081">
    <property type="component" value="Unassembled WGS sequence"/>
</dbReference>
<name>A0A5A7QMP6_STRAF</name>
<keyword evidence="2" id="KW-1185">Reference proteome</keyword>